<dbReference type="InterPro" id="IPR043987">
    <property type="entry name" value="CCZ1/INTU/HSP4_longin_1"/>
</dbReference>
<dbReference type="PANTHER" id="PTHR13056">
    <property type="entry name" value="VACUOLAR FUSION PROTEIN CCZ1 HOMOLOG-RELATED"/>
    <property type="match status" value="1"/>
</dbReference>
<reference evidence="5 6" key="1">
    <citation type="submission" date="2020-06" db="EMBL/GenBank/DDBJ databases">
        <authorList>
            <person name="Li R."/>
            <person name="Bekaert M."/>
        </authorList>
    </citation>
    <scope>NUCLEOTIDE SEQUENCE [LARGE SCALE GENOMIC DNA]</scope>
    <source>
        <strain evidence="6">wild</strain>
    </source>
</reference>
<dbReference type="EMBL" id="CACVKT020010232">
    <property type="protein sequence ID" value="CAC5425400.1"/>
    <property type="molecule type" value="Genomic_DNA"/>
</dbReference>
<dbReference type="Pfam" id="PF19031">
    <property type="entry name" value="Intu_longin_1"/>
    <property type="match status" value="1"/>
</dbReference>
<dbReference type="InterPro" id="IPR043989">
    <property type="entry name" value="CCZ1/INTU/HSP4_longin_3"/>
</dbReference>
<dbReference type="PANTHER" id="PTHR13056:SF0">
    <property type="entry name" value="VACUOLAR FUSION PROTEIN CCZ1 HOMOLOG-RELATED"/>
    <property type="match status" value="1"/>
</dbReference>
<evidence type="ECO:0000259" key="4">
    <source>
        <dbReference type="Pfam" id="PF19033"/>
    </source>
</evidence>
<dbReference type="InterPro" id="IPR043988">
    <property type="entry name" value="CCZ1/INTU_longin_2"/>
</dbReference>
<accession>A0A6J8EY41</accession>
<evidence type="ECO:0000313" key="5">
    <source>
        <dbReference type="EMBL" id="CAC5425400.1"/>
    </source>
</evidence>
<organism evidence="5 6">
    <name type="scientific">Mytilus coruscus</name>
    <name type="common">Sea mussel</name>
    <dbReference type="NCBI Taxonomy" id="42192"/>
    <lineage>
        <taxon>Eukaryota</taxon>
        <taxon>Metazoa</taxon>
        <taxon>Spiralia</taxon>
        <taxon>Lophotrochozoa</taxon>
        <taxon>Mollusca</taxon>
        <taxon>Bivalvia</taxon>
        <taxon>Autobranchia</taxon>
        <taxon>Pteriomorphia</taxon>
        <taxon>Mytilida</taxon>
        <taxon>Mytiloidea</taxon>
        <taxon>Mytilidae</taxon>
        <taxon>Mytilinae</taxon>
        <taxon>Mytilus</taxon>
    </lineage>
</organism>
<evidence type="ECO:0000313" key="6">
    <source>
        <dbReference type="Proteomes" id="UP000507470"/>
    </source>
</evidence>
<dbReference type="InterPro" id="IPR013176">
    <property type="entry name" value="Ccz1"/>
</dbReference>
<dbReference type="Pfam" id="PF19033">
    <property type="entry name" value="Intu_longin_3"/>
    <property type="match status" value="1"/>
</dbReference>
<feature type="domain" description="CCZ1/INTU/HPS4 third Longin" evidence="4">
    <location>
        <begin position="409"/>
        <end position="505"/>
    </location>
</feature>
<dbReference type="OrthoDB" id="240546at2759"/>
<evidence type="ECO:0000256" key="1">
    <source>
        <dbReference type="ARBA" id="ARBA00005352"/>
    </source>
</evidence>
<proteinExistence type="inferred from homology"/>
<dbReference type="Proteomes" id="UP000507470">
    <property type="component" value="Unassembled WGS sequence"/>
</dbReference>
<gene>
    <name evidence="5" type="ORF">MCOR_57228</name>
</gene>
<dbReference type="AlphaFoldDB" id="A0A6J8EY41"/>
<dbReference type="GO" id="GO:0035658">
    <property type="term" value="C:Mon1-Ccz1 complex"/>
    <property type="evidence" value="ECO:0007669"/>
    <property type="project" value="InterPro"/>
</dbReference>
<evidence type="ECO:0000259" key="2">
    <source>
        <dbReference type="Pfam" id="PF19031"/>
    </source>
</evidence>
<evidence type="ECO:0000259" key="3">
    <source>
        <dbReference type="Pfam" id="PF19032"/>
    </source>
</evidence>
<protein>
    <submittedName>
        <fullName evidence="5">Vacuolar fusion protein CCZ1 homolog B,Vacuolar fusion protein CCZ1 homolog</fullName>
    </submittedName>
</protein>
<dbReference type="Pfam" id="PF19032">
    <property type="entry name" value="Intu_longin_2"/>
    <property type="match status" value="1"/>
</dbReference>
<keyword evidence="6" id="KW-1185">Reference proteome</keyword>
<feature type="domain" description="CCZ1/INTU second Longin" evidence="3">
    <location>
        <begin position="260"/>
        <end position="385"/>
    </location>
</feature>
<name>A0A6J8EY41_MYTCO</name>
<comment type="similarity">
    <text evidence="1">Belongs to the CCZ1 family.</text>
</comment>
<sequence>MHASFDEKQEISTSCCCNSDKLSKIFTKYSHRPPCRQSSDQEIKHNRAPIKQSKSMAVKGGISLINFFVFNSEYGPREGDEEKKIMYYYPKNDHIDTKIKQIGLCEAICKFTETFSDKPCQSLHTQKTRQTYLEPEKDFWIIMTVSVPYTEKTKDGQPIVEYREEDVQDCVYEALLKQAYRMFHLFNGTFEHILAKNKKDVQCLKQRLEHFYSRYLQTLKPQFCDILDIFCGIHFMPLDKNTFLRVQCFINLLEAKFSAVKYTAFLYNDQLVWSGLEQEDMRIMYKYLTTSLFPTHLEQELLGSTTTSPARVQGSVHYGKFITGPPDIKDDKSIGKIPRVYLNTSEENEECYLLVYRAHNASVCMLINVSTTLNFDLCQKLDVFLGPQLTNLASDIGEQYSKRLSVSSDPPYRYIYFNHMNLAQKTTVHTDNKKVPGVNIPQDTLRLISDISSDMSRNGEDGETIVKTASDNWVVGKRSDQREFYVVINQKNANLIEINEEVKRLCASHFNSIFFLD</sequence>
<feature type="domain" description="CCZ1/INTU/HSP4 first Longin" evidence="2">
    <location>
        <begin position="65"/>
        <end position="188"/>
    </location>
</feature>
<dbReference type="GO" id="GO:0016192">
    <property type="term" value="P:vesicle-mediated transport"/>
    <property type="evidence" value="ECO:0007669"/>
    <property type="project" value="InterPro"/>
</dbReference>